<keyword evidence="2" id="KW-1185">Reference proteome</keyword>
<accession>A0A4C1WCB7</accession>
<evidence type="ECO:0000313" key="2">
    <source>
        <dbReference type="Proteomes" id="UP000299102"/>
    </source>
</evidence>
<dbReference type="Proteomes" id="UP000299102">
    <property type="component" value="Unassembled WGS sequence"/>
</dbReference>
<comment type="caution">
    <text evidence="1">The sequence shown here is derived from an EMBL/GenBank/DDBJ whole genome shotgun (WGS) entry which is preliminary data.</text>
</comment>
<protein>
    <submittedName>
        <fullName evidence="1">Uncharacterized protein</fullName>
    </submittedName>
</protein>
<proteinExistence type="predicted"/>
<gene>
    <name evidence="1" type="ORF">EVAR_74624_1</name>
</gene>
<sequence length="245" mass="26820">MHSASESLEASESLKASVKMVCHPNQPFSIMERKWRSALGLSFEIPKSKIILGSSQIKTVGEEEEVDLQIQLGVRCLIIGNRFFRHRNLGTLLSIQFWAEFASSGISAQTVKTGHFVLPHGAGLAYWLWPIVGFSQDTGWSTLPAEGETSILWTYDLFPMLPLFVASETVTNKAGKGGANNIRKVQHLSEVAPYQNKLEVRKSVGKAVKAPLGSLARALRARRPLCAATAALPTTYCSSVQLPIK</sequence>
<organism evidence="1 2">
    <name type="scientific">Eumeta variegata</name>
    <name type="common">Bagworm moth</name>
    <name type="synonym">Eumeta japonica</name>
    <dbReference type="NCBI Taxonomy" id="151549"/>
    <lineage>
        <taxon>Eukaryota</taxon>
        <taxon>Metazoa</taxon>
        <taxon>Ecdysozoa</taxon>
        <taxon>Arthropoda</taxon>
        <taxon>Hexapoda</taxon>
        <taxon>Insecta</taxon>
        <taxon>Pterygota</taxon>
        <taxon>Neoptera</taxon>
        <taxon>Endopterygota</taxon>
        <taxon>Lepidoptera</taxon>
        <taxon>Glossata</taxon>
        <taxon>Ditrysia</taxon>
        <taxon>Tineoidea</taxon>
        <taxon>Psychidae</taxon>
        <taxon>Oiketicinae</taxon>
        <taxon>Eumeta</taxon>
    </lineage>
</organism>
<dbReference type="EMBL" id="BGZK01000517">
    <property type="protein sequence ID" value="GBP48119.1"/>
    <property type="molecule type" value="Genomic_DNA"/>
</dbReference>
<reference evidence="1 2" key="1">
    <citation type="journal article" date="2019" name="Commun. Biol.">
        <title>The bagworm genome reveals a unique fibroin gene that provides high tensile strength.</title>
        <authorList>
            <person name="Kono N."/>
            <person name="Nakamura H."/>
            <person name="Ohtoshi R."/>
            <person name="Tomita M."/>
            <person name="Numata K."/>
            <person name="Arakawa K."/>
        </authorList>
    </citation>
    <scope>NUCLEOTIDE SEQUENCE [LARGE SCALE GENOMIC DNA]</scope>
</reference>
<name>A0A4C1WCB7_EUMVA</name>
<evidence type="ECO:0000313" key="1">
    <source>
        <dbReference type="EMBL" id="GBP48119.1"/>
    </source>
</evidence>
<dbReference type="AlphaFoldDB" id="A0A4C1WCB7"/>